<organism evidence="1 2">
    <name type="scientific">Bradyrhizobium huanghuaihaiense</name>
    <dbReference type="NCBI Taxonomy" id="990078"/>
    <lineage>
        <taxon>Bacteria</taxon>
        <taxon>Pseudomonadati</taxon>
        <taxon>Pseudomonadota</taxon>
        <taxon>Alphaproteobacteria</taxon>
        <taxon>Hyphomicrobiales</taxon>
        <taxon>Nitrobacteraceae</taxon>
        <taxon>Bradyrhizobium</taxon>
    </lineage>
</organism>
<dbReference type="Proteomes" id="UP000316291">
    <property type="component" value="Unassembled WGS sequence"/>
</dbReference>
<reference evidence="1 2" key="1">
    <citation type="journal article" date="2015" name="Stand. Genomic Sci.">
        <title>Genomic Encyclopedia of Bacterial and Archaeal Type Strains, Phase III: the genomes of soil and plant-associated and newly described type strains.</title>
        <authorList>
            <person name="Whitman W.B."/>
            <person name="Woyke T."/>
            <person name="Klenk H.P."/>
            <person name="Zhou Y."/>
            <person name="Lilburn T.G."/>
            <person name="Beck B.J."/>
            <person name="De Vos P."/>
            <person name="Vandamme P."/>
            <person name="Eisen J.A."/>
            <person name="Garrity G."/>
            <person name="Hugenholtz P."/>
            <person name="Kyrpides N.C."/>
        </authorList>
    </citation>
    <scope>NUCLEOTIDE SEQUENCE [LARGE SCALE GENOMIC DNA]</scope>
    <source>
        <strain evidence="1 2">CGMCC 1.10948</strain>
    </source>
</reference>
<evidence type="ECO:0000313" key="2">
    <source>
        <dbReference type="Proteomes" id="UP000316291"/>
    </source>
</evidence>
<comment type="caution">
    <text evidence="1">The sequence shown here is derived from an EMBL/GenBank/DDBJ whole genome shotgun (WGS) entry which is preliminary data.</text>
</comment>
<sequence length="148" mass="15757">MGDSDIRDACGHKHPGYRCAHPGYDTASRPRNIQTHHICVRPINAANMSRARRNLDAFGRPSVRRVWGHGLAVFGPNLLGGMTVKKIVFVLGATLALVTAANAADLPRRQPVPVYPAEQAPIGKMPIGKSPVGKAPIGKAPGPVAARY</sequence>
<evidence type="ECO:0000313" key="1">
    <source>
        <dbReference type="EMBL" id="TWI74952.1"/>
    </source>
</evidence>
<keyword evidence="2" id="KW-1185">Reference proteome</keyword>
<dbReference type="EMBL" id="VLLA01000002">
    <property type="protein sequence ID" value="TWI74952.1"/>
    <property type="molecule type" value="Genomic_DNA"/>
</dbReference>
<accession>A0A562S0V4</accession>
<protein>
    <submittedName>
        <fullName evidence="1">Uncharacterized protein</fullName>
    </submittedName>
</protein>
<name>A0A562S0V4_9BRAD</name>
<gene>
    <name evidence="1" type="ORF">IQ16_01244</name>
</gene>
<proteinExistence type="predicted"/>
<dbReference type="AlphaFoldDB" id="A0A562S0V4"/>